<feature type="domain" description="Arrestin C-terminal-like" evidence="2">
    <location>
        <begin position="253"/>
        <end position="431"/>
    </location>
</feature>
<feature type="region of interest" description="Disordered" evidence="1">
    <location>
        <begin position="60"/>
        <end position="96"/>
    </location>
</feature>
<proteinExistence type="predicted"/>
<dbReference type="Proteomes" id="UP000650467">
    <property type="component" value="Unassembled WGS sequence"/>
</dbReference>
<feature type="compositionally biased region" description="Low complexity" evidence="1">
    <location>
        <begin position="79"/>
        <end position="96"/>
    </location>
</feature>
<comment type="caution">
    <text evidence="3">The sequence shown here is derived from an EMBL/GenBank/DDBJ whole genome shotgun (WGS) entry which is preliminary data.</text>
</comment>
<dbReference type="EMBL" id="JAEHOC010000079">
    <property type="protein sequence ID" value="KAG2423435.1"/>
    <property type="molecule type" value="Genomic_DNA"/>
</dbReference>
<dbReference type="PANTHER" id="PTHR11188">
    <property type="entry name" value="ARRESTIN DOMAIN CONTAINING PROTEIN"/>
    <property type="match status" value="1"/>
</dbReference>
<feature type="region of interest" description="Disordered" evidence="1">
    <location>
        <begin position="466"/>
        <end position="493"/>
    </location>
</feature>
<dbReference type="AlphaFoldDB" id="A0A835SMK6"/>
<dbReference type="InterPro" id="IPR050357">
    <property type="entry name" value="Arrestin_domain-protein"/>
</dbReference>
<dbReference type="InterPro" id="IPR014756">
    <property type="entry name" value="Ig_E-set"/>
</dbReference>
<dbReference type="InterPro" id="IPR011021">
    <property type="entry name" value="Arrestin-like_N"/>
</dbReference>
<gene>
    <name evidence="3" type="ORF">HXX76_015306</name>
</gene>
<dbReference type="SMART" id="SM01017">
    <property type="entry name" value="Arrestin_C"/>
    <property type="match status" value="1"/>
</dbReference>
<dbReference type="PANTHER" id="PTHR11188:SF17">
    <property type="entry name" value="FI21816P1"/>
    <property type="match status" value="1"/>
</dbReference>
<reference evidence="3" key="1">
    <citation type="journal article" date="2020" name="bioRxiv">
        <title>Comparative genomics of Chlamydomonas.</title>
        <authorList>
            <person name="Craig R.J."/>
            <person name="Hasan A.R."/>
            <person name="Ness R.W."/>
            <person name="Keightley P.D."/>
        </authorList>
    </citation>
    <scope>NUCLEOTIDE SEQUENCE</scope>
    <source>
        <strain evidence="3">SAG 7.73</strain>
    </source>
</reference>
<organism evidence="3 4">
    <name type="scientific">Chlamydomonas incerta</name>
    <dbReference type="NCBI Taxonomy" id="51695"/>
    <lineage>
        <taxon>Eukaryota</taxon>
        <taxon>Viridiplantae</taxon>
        <taxon>Chlorophyta</taxon>
        <taxon>core chlorophytes</taxon>
        <taxon>Chlorophyceae</taxon>
        <taxon>CS clade</taxon>
        <taxon>Chlamydomonadales</taxon>
        <taxon>Chlamydomonadaceae</taxon>
        <taxon>Chlamydomonas</taxon>
    </lineage>
</organism>
<accession>A0A835SMK6</accession>
<dbReference type="InterPro" id="IPR011022">
    <property type="entry name" value="Arrestin_C-like"/>
</dbReference>
<protein>
    <recommendedName>
        <fullName evidence="2">Arrestin C-terminal-like domain-containing protein</fullName>
    </recommendedName>
</protein>
<dbReference type="SUPFAM" id="SSF81296">
    <property type="entry name" value="E set domains"/>
    <property type="match status" value="1"/>
</dbReference>
<feature type="region of interest" description="Disordered" evidence="1">
    <location>
        <begin position="204"/>
        <end position="225"/>
    </location>
</feature>
<evidence type="ECO:0000256" key="1">
    <source>
        <dbReference type="SAM" id="MobiDB-lite"/>
    </source>
</evidence>
<evidence type="ECO:0000259" key="2">
    <source>
        <dbReference type="SMART" id="SM01017"/>
    </source>
</evidence>
<evidence type="ECO:0000313" key="3">
    <source>
        <dbReference type="EMBL" id="KAG2423435.1"/>
    </source>
</evidence>
<feature type="compositionally biased region" description="Polar residues" evidence="1">
    <location>
        <begin position="66"/>
        <end position="78"/>
    </location>
</feature>
<dbReference type="Gene3D" id="2.60.40.640">
    <property type="match status" value="2"/>
</dbReference>
<dbReference type="GO" id="GO:0005737">
    <property type="term" value="C:cytoplasm"/>
    <property type="evidence" value="ECO:0007669"/>
    <property type="project" value="TreeGrafter"/>
</dbReference>
<sequence>MPNSSTRNALFLQTAAPVYGASDVVEGQAVLSLAESLEVESVDLTVYGHEGVGWEEAHAKEPKLQDQFSPSQLATPVDSQQQQQQPAPSVASKASQLGVARHGQRKIFNVCVPLLSGGPRVLQPGTYALPFRMQLPADMPGTFRFSSAPARTIGGVSYRGLSGEVSYGMQAEVRQSAAAAGAQPVLRASCDLMITQRPAAAGAAAGARGAQGPPSQQEHATAAAAPGAAEEAAALPCDEMVTLVPAFFFCCTSNGRLTVRLRPGRDAYVAGEAAEVVVEVDNRSTQEFRDVRLEVERHLTLLSSAGGGGSAGSSGTGSSIATAAAAAGAGAGVGDGGDAGAGLAPGCFCEEERIFKSKSTASILPGACYLGANALRLPVPLPSNTPPSTSGALVRCAYFATVEVLPVSATALRGATPPRVRVPLTLFAPAASGGATRQQQAQQPDAGRPAHVVLAPPVEIVLPAAAPQPPPAAQVTIKQQHGAHGGNPVYAGP</sequence>
<evidence type="ECO:0000313" key="4">
    <source>
        <dbReference type="Proteomes" id="UP000650467"/>
    </source>
</evidence>
<dbReference type="GO" id="GO:0015031">
    <property type="term" value="P:protein transport"/>
    <property type="evidence" value="ECO:0007669"/>
    <property type="project" value="TreeGrafter"/>
</dbReference>
<keyword evidence="4" id="KW-1185">Reference proteome</keyword>
<name>A0A835SMK6_CHLIN</name>
<dbReference type="OrthoDB" id="542976at2759"/>
<dbReference type="Pfam" id="PF00339">
    <property type="entry name" value="Arrestin_N"/>
    <property type="match status" value="1"/>
</dbReference>
<dbReference type="InterPro" id="IPR014752">
    <property type="entry name" value="Arrestin-like_C"/>
</dbReference>